<keyword evidence="6" id="KW-0418">Kinase</keyword>
<name>A0A9X2L7F2_9PROT</name>
<evidence type="ECO:0000256" key="1">
    <source>
        <dbReference type="ARBA" id="ARBA00000085"/>
    </source>
</evidence>
<dbReference type="InterPro" id="IPR011495">
    <property type="entry name" value="Sig_transdc_His_kin_sub2_dim/P"/>
</dbReference>
<gene>
    <name evidence="11" type="ORF">NOG11_03585</name>
</gene>
<accession>A0A9X2L7F2</accession>
<evidence type="ECO:0000313" key="11">
    <source>
        <dbReference type="EMBL" id="MCQ8184460.1"/>
    </source>
</evidence>
<evidence type="ECO:0000256" key="2">
    <source>
        <dbReference type="ARBA" id="ARBA00012438"/>
    </source>
</evidence>
<dbReference type="Pfam" id="PF07568">
    <property type="entry name" value="HisKA_2"/>
    <property type="match status" value="1"/>
</dbReference>
<evidence type="ECO:0000256" key="7">
    <source>
        <dbReference type="ARBA" id="ARBA00022840"/>
    </source>
</evidence>
<protein>
    <recommendedName>
        <fullName evidence="2">histidine kinase</fullName>
        <ecNumber evidence="2">2.7.13.3</ecNumber>
    </recommendedName>
</protein>
<evidence type="ECO:0000259" key="10">
    <source>
        <dbReference type="Pfam" id="PF08448"/>
    </source>
</evidence>
<keyword evidence="4" id="KW-0808">Transferase</keyword>
<evidence type="ECO:0000256" key="6">
    <source>
        <dbReference type="ARBA" id="ARBA00022777"/>
    </source>
</evidence>
<evidence type="ECO:0000259" key="9">
    <source>
        <dbReference type="Pfam" id="PF07568"/>
    </source>
</evidence>
<dbReference type="SUPFAM" id="SSF55785">
    <property type="entry name" value="PYP-like sensor domain (PAS domain)"/>
    <property type="match status" value="2"/>
</dbReference>
<dbReference type="PANTHER" id="PTHR41523">
    <property type="entry name" value="TWO-COMPONENT SYSTEM SENSOR PROTEIN"/>
    <property type="match status" value="1"/>
</dbReference>
<dbReference type="InterPro" id="IPR003594">
    <property type="entry name" value="HATPase_dom"/>
</dbReference>
<dbReference type="SUPFAM" id="SSF55874">
    <property type="entry name" value="ATPase domain of HSP90 chaperone/DNA topoisomerase II/histidine kinase"/>
    <property type="match status" value="1"/>
</dbReference>
<dbReference type="GO" id="GO:0004673">
    <property type="term" value="F:protein histidine kinase activity"/>
    <property type="evidence" value="ECO:0007669"/>
    <property type="project" value="UniProtKB-EC"/>
</dbReference>
<comment type="caution">
    <text evidence="11">The sequence shown here is derived from an EMBL/GenBank/DDBJ whole genome shotgun (WGS) entry which is preliminary data.</text>
</comment>
<dbReference type="Pfam" id="PF02518">
    <property type="entry name" value="HATPase_c"/>
    <property type="match status" value="1"/>
</dbReference>
<dbReference type="PANTHER" id="PTHR41523:SF8">
    <property type="entry name" value="ETHYLENE RESPONSE SENSOR PROTEIN"/>
    <property type="match status" value="1"/>
</dbReference>
<feature type="domain" description="Histidine kinase/HSP90-like ATPase" evidence="8">
    <location>
        <begin position="382"/>
        <end position="476"/>
    </location>
</feature>
<evidence type="ECO:0000259" key="8">
    <source>
        <dbReference type="Pfam" id="PF02518"/>
    </source>
</evidence>
<evidence type="ECO:0000313" key="12">
    <source>
        <dbReference type="Proteomes" id="UP001142610"/>
    </source>
</evidence>
<comment type="catalytic activity">
    <reaction evidence="1">
        <text>ATP + protein L-histidine = ADP + protein N-phospho-L-histidine.</text>
        <dbReference type="EC" id="2.7.13.3"/>
    </reaction>
</comment>
<proteinExistence type="predicted"/>
<evidence type="ECO:0000256" key="3">
    <source>
        <dbReference type="ARBA" id="ARBA00022553"/>
    </source>
</evidence>
<dbReference type="InterPro" id="IPR035965">
    <property type="entry name" value="PAS-like_dom_sf"/>
</dbReference>
<evidence type="ECO:0000256" key="4">
    <source>
        <dbReference type="ARBA" id="ARBA00022679"/>
    </source>
</evidence>
<dbReference type="Pfam" id="PF08448">
    <property type="entry name" value="PAS_4"/>
    <property type="match status" value="1"/>
</dbReference>
<dbReference type="Gene3D" id="3.30.565.10">
    <property type="entry name" value="Histidine kinase-like ATPase, C-terminal domain"/>
    <property type="match status" value="1"/>
</dbReference>
<organism evidence="11 12">
    <name type="scientific">Parvularcula maris</name>
    <dbReference type="NCBI Taxonomy" id="2965077"/>
    <lineage>
        <taxon>Bacteria</taxon>
        <taxon>Pseudomonadati</taxon>
        <taxon>Pseudomonadota</taxon>
        <taxon>Alphaproteobacteria</taxon>
        <taxon>Parvularculales</taxon>
        <taxon>Parvularculaceae</taxon>
        <taxon>Parvularcula</taxon>
    </lineage>
</organism>
<keyword evidence="12" id="KW-1185">Reference proteome</keyword>
<keyword evidence="5" id="KW-0547">Nucleotide-binding</keyword>
<feature type="domain" description="PAS fold-4" evidence="10">
    <location>
        <begin position="22"/>
        <end position="138"/>
    </location>
</feature>
<dbReference type="EMBL" id="JANIBC010000002">
    <property type="protein sequence ID" value="MCQ8184460.1"/>
    <property type="molecule type" value="Genomic_DNA"/>
</dbReference>
<dbReference type="Gene3D" id="3.30.450.20">
    <property type="entry name" value="PAS domain"/>
    <property type="match status" value="3"/>
</dbReference>
<dbReference type="Proteomes" id="UP001142610">
    <property type="component" value="Unassembled WGS sequence"/>
</dbReference>
<reference evidence="11" key="1">
    <citation type="submission" date="2022-07" db="EMBL/GenBank/DDBJ databases">
        <title>Parvularcula maris sp. nov., an algicidal bacterium isolated from seawater.</title>
        <authorList>
            <person name="Li F."/>
        </authorList>
    </citation>
    <scope>NUCLEOTIDE SEQUENCE</scope>
    <source>
        <strain evidence="11">BGMRC 0090</strain>
    </source>
</reference>
<sequence>MTTDRHGELSAQSPQVTAMLEASLEAQLVLSLDLIVLAQNSRHEKMTGVTSDQVVGSFVFDIWPQNPNQQGPSTEDIVRDSIKLAAETKEPHIVPLQRHDLQRPDGSYESRYWKISHSPICMGGEVVAVLQTSADVTATILRDQQQSAQKRAASLGAGISFFEYVPETDYFDRGTSVDEMFGYEPGEVGPLAKPFFDRVHLDDLPGVHAQVAAAVAGEVEVAQFDYRVVVPGEEACRHVRALGEMVDGSDGERKLVGAFMDRTDDVRLHEDLQRAVEVKEALLHEMNHRIRNSLALASAMLRVQASGHGAETVEVLEGARQRINAIAAVHGRLYQDASFKTIEMDRFLHDLMDDQCSSYDCEIRELQVYYDVEPLALATEKAIPLGMIFGEFVTNAFKYGLPEGKAGRLTVRLRQTEGRYELSLTNTGAGEVQRAPGVTSTGVGSKLVTVFAKQLGGELTAVRDEEKKAYTASVSFPV</sequence>
<keyword evidence="7" id="KW-0067">ATP-binding</keyword>
<dbReference type="EC" id="2.7.13.3" evidence="2"/>
<dbReference type="InterPro" id="IPR036890">
    <property type="entry name" value="HATPase_C_sf"/>
</dbReference>
<dbReference type="InterPro" id="IPR013656">
    <property type="entry name" value="PAS_4"/>
</dbReference>
<evidence type="ECO:0000256" key="5">
    <source>
        <dbReference type="ARBA" id="ARBA00022741"/>
    </source>
</evidence>
<feature type="domain" description="Signal transduction histidine kinase subgroup 2 dimerisation and phosphoacceptor" evidence="9">
    <location>
        <begin position="285"/>
        <end position="359"/>
    </location>
</feature>
<dbReference type="AlphaFoldDB" id="A0A9X2L7F2"/>
<dbReference type="GO" id="GO:0005524">
    <property type="term" value="F:ATP binding"/>
    <property type="evidence" value="ECO:0007669"/>
    <property type="project" value="UniProtKB-KW"/>
</dbReference>
<keyword evidence="3" id="KW-0597">Phosphoprotein</keyword>
<dbReference type="RefSeq" id="WP_256618277.1">
    <property type="nucleotide sequence ID" value="NZ_JANIBC010000002.1"/>
</dbReference>